<evidence type="ECO:0000313" key="1">
    <source>
        <dbReference type="EMBL" id="CAK9876434.1"/>
    </source>
</evidence>
<reference evidence="1" key="1">
    <citation type="submission" date="2024-03" db="EMBL/GenBank/DDBJ databases">
        <authorList>
            <consortium name="ELIXIR-Norway"/>
            <consortium name="Elixir Norway"/>
        </authorList>
    </citation>
    <scope>NUCLEOTIDE SEQUENCE</scope>
</reference>
<name>A0ABP1BLD0_9BRYO</name>
<sequence length="72" mass="8368">MAGAGRHRRGRAFLRMPAVHVQPRLGMRIAPYRRPFQHIPMHNQREARLPAKPIVVRTVHRCLGVVHRYASQ</sequence>
<evidence type="ECO:0000313" key="2">
    <source>
        <dbReference type="Proteomes" id="UP001497522"/>
    </source>
</evidence>
<keyword evidence="2" id="KW-1185">Reference proteome</keyword>
<gene>
    <name evidence="1" type="ORF">CSSPJE1EN2_LOCUS18606</name>
</gene>
<accession>A0ABP1BLD0</accession>
<dbReference type="EMBL" id="OZ023706">
    <property type="protein sequence ID" value="CAK9876434.1"/>
    <property type="molecule type" value="Genomic_DNA"/>
</dbReference>
<organism evidence="1 2">
    <name type="scientific">Sphagnum jensenii</name>
    <dbReference type="NCBI Taxonomy" id="128206"/>
    <lineage>
        <taxon>Eukaryota</taxon>
        <taxon>Viridiplantae</taxon>
        <taxon>Streptophyta</taxon>
        <taxon>Embryophyta</taxon>
        <taxon>Bryophyta</taxon>
        <taxon>Sphagnophytina</taxon>
        <taxon>Sphagnopsida</taxon>
        <taxon>Sphagnales</taxon>
        <taxon>Sphagnaceae</taxon>
        <taxon>Sphagnum</taxon>
    </lineage>
</organism>
<proteinExistence type="predicted"/>
<protein>
    <submittedName>
        <fullName evidence="1">Uncharacterized protein</fullName>
    </submittedName>
</protein>
<dbReference type="Proteomes" id="UP001497522">
    <property type="component" value="Chromosome 5"/>
</dbReference>